<sequence length="136" mass="15258">MTPTPVQTPPYRRLIPCWIRRGRGVVSFPSPTVPFHISIDATPVHTRAEPPHCSGSHDTCSWRYGAWSIMDTRGWLHPPAGNQSMRRSIRVCVLEVSVAVHFFIPTNLGFVGCPVPCNQSFRYYFPRGSCGFASIQ</sequence>
<dbReference type="Gramene" id="OQU90230">
    <property type="protein sequence ID" value="OQU90230"/>
    <property type="gene ID" value="SORBI_3002G370150"/>
</dbReference>
<organism evidence="1 2">
    <name type="scientific">Sorghum bicolor</name>
    <name type="common">Sorghum</name>
    <name type="synonym">Sorghum vulgare</name>
    <dbReference type="NCBI Taxonomy" id="4558"/>
    <lineage>
        <taxon>Eukaryota</taxon>
        <taxon>Viridiplantae</taxon>
        <taxon>Streptophyta</taxon>
        <taxon>Embryophyta</taxon>
        <taxon>Tracheophyta</taxon>
        <taxon>Spermatophyta</taxon>
        <taxon>Magnoliopsida</taxon>
        <taxon>Liliopsida</taxon>
        <taxon>Poales</taxon>
        <taxon>Poaceae</taxon>
        <taxon>PACMAD clade</taxon>
        <taxon>Panicoideae</taxon>
        <taxon>Andropogonodae</taxon>
        <taxon>Andropogoneae</taxon>
        <taxon>Sorghinae</taxon>
        <taxon>Sorghum</taxon>
    </lineage>
</organism>
<protein>
    <submittedName>
        <fullName evidence="1">Uncharacterized protein</fullName>
    </submittedName>
</protein>
<evidence type="ECO:0000313" key="1">
    <source>
        <dbReference type="EMBL" id="OQU90230.1"/>
    </source>
</evidence>
<dbReference type="Proteomes" id="UP000000768">
    <property type="component" value="Chromosome 2"/>
</dbReference>
<reference evidence="2" key="2">
    <citation type="journal article" date="2018" name="Plant J.">
        <title>The Sorghum bicolor reference genome: improved assembly, gene annotations, a transcriptome atlas, and signatures of genome organization.</title>
        <authorList>
            <person name="McCormick R.F."/>
            <person name="Truong S.K."/>
            <person name="Sreedasyam A."/>
            <person name="Jenkins J."/>
            <person name="Shu S."/>
            <person name="Sims D."/>
            <person name="Kennedy M."/>
            <person name="Amirebrahimi M."/>
            <person name="Weers B.D."/>
            <person name="McKinley B."/>
            <person name="Mattison A."/>
            <person name="Morishige D.T."/>
            <person name="Grimwood J."/>
            <person name="Schmutz J."/>
            <person name="Mullet J.E."/>
        </authorList>
    </citation>
    <scope>NUCLEOTIDE SEQUENCE [LARGE SCALE GENOMIC DNA]</scope>
    <source>
        <strain evidence="2">cv. BTx623</strain>
    </source>
</reference>
<name>A0A1W0W767_SORBI</name>
<evidence type="ECO:0000313" key="2">
    <source>
        <dbReference type="Proteomes" id="UP000000768"/>
    </source>
</evidence>
<dbReference type="InParanoid" id="A0A1W0W767"/>
<accession>A0A1W0W767</accession>
<gene>
    <name evidence="1" type="ORF">SORBI_3002G370150</name>
</gene>
<dbReference type="AlphaFoldDB" id="A0A1W0W767"/>
<reference evidence="1 2" key="1">
    <citation type="journal article" date="2009" name="Nature">
        <title>The Sorghum bicolor genome and the diversification of grasses.</title>
        <authorList>
            <person name="Paterson A.H."/>
            <person name="Bowers J.E."/>
            <person name="Bruggmann R."/>
            <person name="Dubchak I."/>
            <person name="Grimwood J."/>
            <person name="Gundlach H."/>
            <person name="Haberer G."/>
            <person name="Hellsten U."/>
            <person name="Mitros T."/>
            <person name="Poliakov A."/>
            <person name="Schmutz J."/>
            <person name="Spannagl M."/>
            <person name="Tang H."/>
            <person name="Wang X."/>
            <person name="Wicker T."/>
            <person name="Bharti A.K."/>
            <person name="Chapman J."/>
            <person name="Feltus F.A."/>
            <person name="Gowik U."/>
            <person name="Grigoriev I.V."/>
            <person name="Lyons E."/>
            <person name="Maher C.A."/>
            <person name="Martis M."/>
            <person name="Narechania A."/>
            <person name="Otillar R.P."/>
            <person name="Penning B.W."/>
            <person name="Salamov A.A."/>
            <person name="Wang Y."/>
            <person name="Zhang L."/>
            <person name="Carpita N.C."/>
            <person name="Freeling M."/>
            <person name="Gingle A.R."/>
            <person name="Hash C.T."/>
            <person name="Keller B."/>
            <person name="Klein P."/>
            <person name="Kresovich S."/>
            <person name="McCann M.C."/>
            <person name="Ming R."/>
            <person name="Peterson D.G."/>
            <person name="Mehboob-ur-Rahman"/>
            <person name="Ware D."/>
            <person name="Westhoff P."/>
            <person name="Mayer K.F."/>
            <person name="Messing J."/>
            <person name="Rokhsar D.S."/>
        </authorList>
    </citation>
    <scope>NUCLEOTIDE SEQUENCE [LARGE SCALE GENOMIC DNA]</scope>
    <source>
        <strain evidence="2">cv. BTx623</strain>
    </source>
</reference>
<keyword evidence="2" id="KW-1185">Reference proteome</keyword>
<dbReference type="EMBL" id="CM000761">
    <property type="protein sequence ID" value="OQU90230.1"/>
    <property type="molecule type" value="Genomic_DNA"/>
</dbReference>
<proteinExistence type="predicted"/>